<evidence type="ECO:0000256" key="1">
    <source>
        <dbReference type="ARBA" id="ARBA00004123"/>
    </source>
</evidence>
<proteinExistence type="inferred from homology"/>
<feature type="region of interest" description="Disordered" evidence="11">
    <location>
        <begin position="67"/>
        <end position="90"/>
    </location>
</feature>
<dbReference type="PANTHER" id="PTHR11636:SF6">
    <property type="entry name" value="POU DOMAIN, CLASS 6, TRANSCRIPTION FACTOR 1"/>
    <property type="match status" value="1"/>
</dbReference>
<keyword evidence="3 8" id="KW-0238">DNA-binding</keyword>
<organism evidence="14 15">
    <name type="scientific">Cynoglossus semilaevis</name>
    <name type="common">Tongue sole</name>
    <dbReference type="NCBI Taxonomy" id="244447"/>
    <lineage>
        <taxon>Eukaryota</taxon>
        <taxon>Metazoa</taxon>
        <taxon>Chordata</taxon>
        <taxon>Craniata</taxon>
        <taxon>Vertebrata</taxon>
        <taxon>Euteleostomi</taxon>
        <taxon>Actinopterygii</taxon>
        <taxon>Neopterygii</taxon>
        <taxon>Teleostei</taxon>
        <taxon>Neoteleostei</taxon>
        <taxon>Acanthomorphata</taxon>
        <taxon>Carangaria</taxon>
        <taxon>Pleuronectiformes</taxon>
        <taxon>Pleuronectoidei</taxon>
        <taxon>Cynoglossidae</taxon>
        <taxon>Cynoglossinae</taxon>
        <taxon>Cynoglossus</taxon>
    </lineage>
</organism>
<dbReference type="CTD" id="5463"/>
<dbReference type="PROSITE" id="PS00465">
    <property type="entry name" value="POU_2"/>
    <property type="match status" value="1"/>
</dbReference>
<dbReference type="SMART" id="SM00352">
    <property type="entry name" value="POU"/>
    <property type="match status" value="1"/>
</dbReference>
<dbReference type="OrthoDB" id="10066259at2759"/>
<dbReference type="InParanoid" id="A0A3P8WBH7"/>
<dbReference type="Gene3D" id="1.10.10.60">
    <property type="entry name" value="Homeodomain-like"/>
    <property type="match status" value="1"/>
</dbReference>
<evidence type="ECO:0000313" key="14">
    <source>
        <dbReference type="Ensembl" id="ENSCSEP00000023822.1"/>
    </source>
</evidence>
<dbReference type="InterPro" id="IPR001356">
    <property type="entry name" value="HD"/>
</dbReference>
<feature type="DNA-binding region" description="Homeobox" evidence="8">
    <location>
        <begin position="571"/>
        <end position="630"/>
    </location>
</feature>
<evidence type="ECO:0000259" key="12">
    <source>
        <dbReference type="PROSITE" id="PS50071"/>
    </source>
</evidence>
<keyword evidence="15" id="KW-1185">Reference proteome</keyword>
<evidence type="ECO:0000256" key="10">
    <source>
        <dbReference type="RuleBase" id="RU361194"/>
    </source>
</evidence>
<dbReference type="KEGG" id="csem:103385257"/>
<dbReference type="Pfam" id="PF00046">
    <property type="entry name" value="Homeodomain"/>
    <property type="match status" value="1"/>
</dbReference>
<dbReference type="GO" id="GO:0000978">
    <property type="term" value="F:RNA polymerase II cis-regulatory region sequence-specific DNA binding"/>
    <property type="evidence" value="ECO:0007669"/>
    <property type="project" value="TreeGrafter"/>
</dbReference>
<dbReference type="PROSITE" id="PS51179">
    <property type="entry name" value="POU_3"/>
    <property type="match status" value="1"/>
</dbReference>
<keyword evidence="2" id="KW-0805">Transcription regulation</keyword>
<dbReference type="GeneTree" id="ENSGT00940000160106"/>
<comment type="similarity">
    <text evidence="7">Belongs to the POU transcription factor family. Class-6 subfamily.</text>
</comment>
<dbReference type="FunFam" id="1.10.260.40:FF:000013">
    <property type="entry name" value="POU domain protein"/>
    <property type="match status" value="1"/>
</dbReference>
<dbReference type="STRING" id="244447.ENSCSEP00000023822"/>
<evidence type="ECO:0000256" key="7">
    <source>
        <dbReference type="ARBA" id="ARBA00061425"/>
    </source>
</evidence>
<dbReference type="InterPro" id="IPR009057">
    <property type="entry name" value="Homeodomain-like_sf"/>
</dbReference>
<dbReference type="GeneID" id="103385257"/>
<dbReference type="RefSeq" id="XP_024915183.1">
    <property type="nucleotide sequence ID" value="XM_025059415.1"/>
</dbReference>
<dbReference type="AlphaFoldDB" id="A0A3P8WBH7"/>
<dbReference type="GO" id="GO:0000981">
    <property type="term" value="F:DNA-binding transcription factor activity, RNA polymerase II-specific"/>
    <property type="evidence" value="ECO:0007669"/>
    <property type="project" value="TreeGrafter"/>
</dbReference>
<sequence>MSSHSLSDSRSLISAIKKSCTLKFPAKDNQVIVMSGHETIRVLEVEVDTPLPSSVSNVKLEGKAEEAAAQAVDHTEGRGTQDGPTLPQSSRGFVLGEQQVVSVEASTPAVQTLTPAVPISVALSQPQAAMPITVQNCPQVLTQESLATLMTGMMAQTGTLGQPLLIPFSMAGSIAGQGSLAVLTLPTTSVATLPGLAAANPAGNLLKLPFAGLQAATVLSSVHPQLQANAQTLFQPQTASMQQVQAAVQQVTSHPTQAAAAQVGGTQVVETPATPATTSVSQSNISVAALQTGGLSFNPAIINAASLGAQPQFLSSLASTPIITGAMTNMAGLTSQIIANAQGQVIGTLPLLVNPASLAGGAATPTLPLQGLQLQTVTPQLLLNTQGQIIATVGNGPAAAVTSAAVIPKPTAPPTLSKPNTQAAATTVTQSPVVIAPQPSVLKSATTLSSTVPITCGDIAKVGQLMNKPQQVVSGEESINLEEIREFAKNFKIRRLSLGLTQTQVGQALTATEGPAYSQSAICRFEKLDITPKSAQKLKPVLEKWLAEAEHWNQKGQQNLMEFVGGEPSKKRKRRTSFTPQAIEVLNSYFEKNALPTGQEITEIARELNYDREVVRVWFCNRRQTLKNTSKINAFQVQ</sequence>
<dbReference type="SUPFAM" id="SSF46689">
    <property type="entry name" value="Homeodomain-like"/>
    <property type="match status" value="1"/>
</dbReference>
<keyword evidence="4 8" id="KW-0371">Homeobox</keyword>
<comment type="subcellular location">
    <subcellularLocation>
        <location evidence="1 8 9">Nucleus</location>
    </subcellularLocation>
</comment>
<dbReference type="FunFam" id="1.10.10.60:FF:000051">
    <property type="entry name" value="POU domain protein"/>
    <property type="match status" value="1"/>
</dbReference>
<accession>A0A3P8WBH7</accession>
<dbReference type="InterPro" id="IPR000327">
    <property type="entry name" value="POU_dom"/>
</dbReference>
<dbReference type="PROSITE" id="PS50071">
    <property type="entry name" value="HOMEOBOX_2"/>
    <property type="match status" value="1"/>
</dbReference>
<dbReference type="GO" id="GO:0005634">
    <property type="term" value="C:nucleus"/>
    <property type="evidence" value="ECO:0007669"/>
    <property type="project" value="UniProtKB-SubCell"/>
</dbReference>
<feature type="domain" description="POU-specific" evidence="13">
    <location>
        <begin position="476"/>
        <end position="550"/>
    </location>
</feature>
<reference evidence="14" key="2">
    <citation type="submission" date="2025-08" db="UniProtKB">
        <authorList>
            <consortium name="Ensembl"/>
        </authorList>
    </citation>
    <scope>IDENTIFICATION</scope>
</reference>
<dbReference type="PRINTS" id="PR00028">
    <property type="entry name" value="POUDOMAIN"/>
</dbReference>
<dbReference type="InterPro" id="IPR050255">
    <property type="entry name" value="POU_domain_TF"/>
</dbReference>
<name>A0A3P8WBH7_CYNSE</name>
<evidence type="ECO:0000256" key="9">
    <source>
        <dbReference type="RuleBase" id="RU000682"/>
    </source>
</evidence>
<evidence type="ECO:0000256" key="4">
    <source>
        <dbReference type="ARBA" id="ARBA00023155"/>
    </source>
</evidence>
<dbReference type="Gene3D" id="1.10.260.40">
    <property type="entry name" value="lambda repressor-like DNA-binding domains"/>
    <property type="match status" value="1"/>
</dbReference>
<evidence type="ECO:0000256" key="3">
    <source>
        <dbReference type="ARBA" id="ARBA00023125"/>
    </source>
</evidence>
<dbReference type="Proteomes" id="UP000265120">
    <property type="component" value="Chromosome 10"/>
</dbReference>
<evidence type="ECO:0000256" key="8">
    <source>
        <dbReference type="PROSITE-ProRule" id="PRU00108"/>
    </source>
</evidence>
<dbReference type="FunCoup" id="A0A3P8WBH7">
    <property type="interactions" value="267"/>
</dbReference>
<evidence type="ECO:0000256" key="5">
    <source>
        <dbReference type="ARBA" id="ARBA00023163"/>
    </source>
</evidence>
<evidence type="ECO:0000256" key="6">
    <source>
        <dbReference type="ARBA" id="ARBA00023242"/>
    </source>
</evidence>
<keyword evidence="5 10" id="KW-0804">Transcription</keyword>
<evidence type="ECO:0000256" key="2">
    <source>
        <dbReference type="ARBA" id="ARBA00023015"/>
    </source>
</evidence>
<keyword evidence="6 8" id="KW-0539">Nucleus</keyword>
<dbReference type="CDD" id="cd00086">
    <property type="entry name" value="homeodomain"/>
    <property type="match status" value="1"/>
</dbReference>
<dbReference type="PANTHER" id="PTHR11636">
    <property type="entry name" value="POU DOMAIN"/>
    <property type="match status" value="1"/>
</dbReference>
<dbReference type="GO" id="GO:1905222">
    <property type="term" value="P:atrioventricular canal morphogenesis"/>
    <property type="evidence" value="ECO:0007669"/>
    <property type="project" value="Ensembl"/>
</dbReference>
<dbReference type="InterPro" id="IPR010982">
    <property type="entry name" value="Lambda_DNA-bd_dom_sf"/>
</dbReference>
<evidence type="ECO:0000313" key="15">
    <source>
        <dbReference type="Proteomes" id="UP000265120"/>
    </source>
</evidence>
<protein>
    <recommendedName>
        <fullName evidence="10">POU domain protein</fullName>
    </recommendedName>
</protein>
<dbReference type="PROSITE" id="PS00035">
    <property type="entry name" value="POU_1"/>
    <property type="match status" value="1"/>
</dbReference>
<dbReference type="SUPFAM" id="SSF47413">
    <property type="entry name" value="lambda repressor-like DNA-binding domains"/>
    <property type="match status" value="1"/>
</dbReference>
<dbReference type="Ensembl" id="ENSCSET00000024139.1">
    <property type="protein sequence ID" value="ENSCSEP00000023822.1"/>
    <property type="gene ID" value="ENSCSEG00000015192.1"/>
</dbReference>
<dbReference type="InterPro" id="IPR013847">
    <property type="entry name" value="POU"/>
</dbReference>
<evidence type="ECO:0000259" key="13">
    <source>
        <dbReference type="PROSITE" id="PS51179"/>
    </source>
</evidence>
<evidence type="ECO:0000256" key="11">
    <source>
        <dbReference type="SAM" id="MobiDB-lite"/>
    </source>
</evidence>
<feature type="domain" description="Homeobox" evidence="12">
    <location>
        <begin position="569"/>
        <end position="629"/>
    </location>
</feature>
<reference evidence="14" key="3">
    <citation type="submission" date="2025-09" db="UniProtKB">
        <authorList>
            <consortium name="Ensembl"/>
        </authorList>
    </citation>
    <scope>IDENTIFICATION</scope>
</reference>
<reference evidence="14 15" key="1">
    <citation type="journal article" date="2014" name="Nat. Genet.">
        <title>Whole-genome sequence of a flatfish provides insights into ZW sex chromosome evolution and adaptation to a benthic lifestyle.</title>
        <authorList>
            <person name="Chen S."/>
            <person name="Zhang G."/>
            <person name="Shao C."/>
            <person name="Huang Q."/>
            <person name="Liu G."/>
            <person name="Zhang P."/>
            <person name="Song W."/>
            <person name="An N."/>
            <person name="Chalopin D."/>
            <person name="Volff J.N."/>
            <person name="Hong Y."/>
            <person name="Li Q."/>
            <person name="Sha Z."/>
            <person name="Zhou H."/>
            <person name="Xie M."/>
            <person name="Yu Q."/>
            <person name="Liu Y."/>
            <person name="Xiang H."/>
            <person name="Wang N."/>
            <person name="Wu K."/>
            <person name="Yang C."/>
            <person name="Zhou Q."/>
            <person name="Liao X."/>
            <person name="Yang L."/>
            <person name="Hu Q."/>
            <person name="Zhang J."/>
            <person name="Meng L."/>
            <person name="Jin L."/>
            <person name="Tian Y."/>
            <person name="Lian J."/>
            <person name="Yang J."/>
            <person name="Miao G."/>
            <person name="Liu S."/>
            <person name="Liang Z."/>
            <person name="Yan F."/>
            <person name="Li Y."/>
            <person name="Sun B."/>
            <person name="Zhang H."/>
            <person name="Zhang J."/>
            <person name="Zhu Y."/>
            <person name="Du M."/>
            <person name="Zhao Y."/>
            <person name="Schartl M."/>
            <person name="Tang Q."/>
            <person name="Wang J."/>
        </authorList>
    </citation>
    <scope>NUCLEOTIDE SEQUENCE</scope>
</reference>
<dbReference type="SMART" id="SM00389">
    <property type="entry name" value="HOX"/>
    <property type="match status" value="1"/>
</dbReference>
<dbReference type="Pfam" id="PF00157">
    <property type="entry name" value="Pou"/>
    <property type="match status" value="1"/>
</dbReference>